<evidence type="ECO:0000313" key="2">
    <source>
        <dbReference type="Proteomes" id="UP001141259"/>
    </source>
</evidence>
<dbReference type="PRINTS" id="PR00364">
    <property type="entry name" value="DISEASERSIST"/>
</dbReference>
<dbReference type="InterPro" id="IPR042197">
    <property type="entry name" value="Apaf_helical"/>
</dbReference>
<protein>
    <submittedName>
        <fullName evidence="1">Tetratricopeptide repeat protein</fullName>
    </submittedName>
</protein>
<dbReference type="SUPFAM" id="SSF48452">
    <property type="entry name" value="TPR-like"/>
    <property type="match status" value="1"/>
</dbReference>
<dbReference type="RefSeq" id="WP_259628720.1">
    <property type="nucleotide sequence ID" value="NZ_JANYMP010000030.1"/>
</dbReference>
<keyword evidence="2" id="KW-1185">Reference proteome</keyword>
<organism evidence="1 2">
    <name type="scientific">Umezawaea endophytica</name>
    <dbReference type="NCBI Taxonomy" id="1654476"/>
    <lineage>
        <taxon>Bacteria</taxon>
        <taxon>Bacillati</taxon>
        <taxon>Actinomycetota</taxon>
        <taxon>Actinomycetes</taxon>
        <taxon>Pseudonocardiales</taxon>
        <taxon>Pseudonocardiaceae</taxon>
        <taxon>Umezawaea</taxon>
    </lineage>
</organism>
<dbReference type="Gene3D" id="3.40.50.300">
    <property type="entry name" value="P-loop containing nucleotide triphosphate hydrolases"/>
    <property type="match status" value="1"/>
</dbReference>
<dbReference type="AlphaFoldDB" id="A0A9X2VW31"/>
<dbReference type="GO" id="GO:0042802">
    <property type="term" value="F:identical protein binding"/>
    <property type="evidence" value="ECO:0007669"/>
    <property type="project" value="InterPro"/>
</dbReference>
<dbReference type="EMBL" id="JANYMP010000030">
    <property type="protein sequence ID" value="MCS7483262.1"/>
    <property type="molecule type" value="Genomic_DNA"/>
</dbReference>
<dbReference type="PANTHER" id="PTHR47691:SF3">
    <property type="entry name" value="HTH-TYPE TRANSCRIPTIONAL REGULATOR RV0890C-RELATED"/>
    <property type="match status" value="1"/>
</dbReference>
<accession>A0A9X2VW31</accession>
<name>A0A9X2VW31_9PSEU</name>
<dbReference type="SUPFAM" id="SSF52540">
    <property type="entry name" value="P-loop containing nucleoside triphosphate hydrolases"/>
    <property type="match status" value="1"/>
</dbReference>
<gene>
    <name evidence="1" type="ORF">NZH93_41000</name>
</gene>
<dbReference type="InterPro" id="IPR011717">
    <property type="entry name" value="TPR-4"/>
</dbReference>
<dbReference type="Gene3D" id="1.25.40.10">
    <property type="entry name" value="Tetratricopeptide repeat domain"/>
    <property type="match status" value="1"/>
</dbReference>
<dbReference type="Pfam" id="PF07721">
    <property type="entry name" value="TPR_4"/>
    <property type="match status" value="1"/>
</dbReference>
<evidence type="ECO:0000313" key="1">
    <source>
        <dbReference type="EMBL" id="MCS7483262.1"/>
    </source>
</evidence>
<dbReference type="SMART" id="SM00028">
    <property type="entry name" value="TPR"/>
    <property type="match status" value="4"/>
</dbReference>
<dbReference type="GO" id="GO:0043531">
    <property type="term" value="F:ADP binding"/>
    <property type="evidence" value="ECO:0007669"/>
    <property type="project" value="InterPro"/>
</dbReference>
<dbReference type="Gene3D" id="1.10.8.430">
    <property type="entry name" value="Helical domain of apoptotic protease-activating factors"/>
    <property type="match status" value="1"/>
</dbReference>
<dbReference type="Pfam" id="PF13424">
    <property type="entry name" value="TPR_12"/>
    <property type="match status" value="1"/>
</dbReference>
<dbReference type="InterPro" id="IPR019734">
    <property type="entry name" value="TPR_rpt"/>
</dbReference>
<sequence>MANRGGTTSSTTGNAVSGQVAGSVVQAGSIGSVHLHEAVPVVVVPRQLPPATRGFAGRRFEVDHLGRWLDDDGSLCVVISGAGGVGKTTLALRWLHDVRDSFPDGQLYLDLDAFSSTGPVRSEEALECFLLALGVAADRVPPDLAGRTALFRSITAELSLVVLLDNATSAAQVRPLLPASPTCAAVVTSRWRLVGLGMEGARFLELEPMETDASLELLAKAVGETRLSDERGAARELTTLCGGLPLALSVVAARLSAHPRRSLSREAGDLRAEQDRFPGLELGADVSVEAVLDLSYRELTSGQAAVYRTCALHPGPEFGTEVVTDALGESSTTALAALVEANLLVEVDEHRFRYHDLLRLHALRKAEKETLAGERRELSSTMVRWYLDTLVAADALLRPTRRRVGPRFEAPADRTGLFGSQREALRWFDVERANLRQACVLSVDLGLDDLAWQFCEAMWSGFLHTRHYDDWFACHDVGVAASVRSVNRAAEAQLRLQLSFAFSELKRFDEASAQGTAALKIVEESGDRGTAAAVLNQLAGIAQAGGDLATALSLLHRVREIRQEVGTPRALAFCGRRIGQVLADQGHYPEAERELVAAVDAMTRLGDQVQQAWSLVALGKTYLRWGRAEQAAETLRPALEIMRLMGTPYYEAEVLTALGEVAVALGDLPAARRHYSGALERYVQVEEPKAIDLRARLDAVTEVPSQVARDSRT</sequence>
<dbReference type="InterPro" id="IPR011990">
    <property type="entry name" value="TPR-like_helical_dom_sf"/>
</dbReference>
<comment type="caution">
    <text evidence="1">The sequence shown here is derived from an EMBL/GenBank/DDBJ whole genome shotgun (WGS) entry which is preliminary data.</text>
</comment>
<reference evidence="1" key="1">
    <citation type="submission" date="2022-08" db="EMBL/GenBank/DDBJ databases">
        <authorList>
            <person name="Tistechok S."/>
            <person name="Samborskyy M."/>
            <person name="Roman I."/>
        </authorList>
    </citation>
    <scope>NUCLEOTIDE SEQUENCE</scope>
    <source>
        <strain evidence="1">DSM 103496</strain>
    </source>
</reference>
<dbReference type="PANTHER" id="PTHR47691">
    <property type="entry name" value="REGULATOR-RELATED"/>
    <property type="match status" value="1"/>
</dbReference>
<dbReference type="Proteomes" id="UP001141259">
    <property type="component" value="Unassembled WGS sequence"/>
</dbReference>
<dbReference type="InterPro" id="IPR027417">
    <property type="entry name" value="P-loop_NTPase"/>
</dbReference>
<proteinExistence type="predicted"/>